<comment type="similarity">
    <text evidence="1">Belongs to the D-isomer specific 2-hydroxyacid dehydrogenase family.</text>
</comment>
<dbReference type="Proteomes" id="UP001174909">
    <property type="component" value="Unassembled WGS sequence"/>
</dbReference>
<keyword evidence="2" id="KW-0560">Oxidoreductase</keyword>
<dbReference type="Gene3D" id="3.40.50.720">
    <property type="entry name" value="NAD(P)-binding Rossmann-like Domain"/>
    <property type="match status" value="1"/>
</dbReference>
<dbReference type="InterPro" id="IPR036291">
    <property type="entry name" value="NAD(P)-bd_dom_sf"/>
</dbReference>
<gene>
    <name evidence="5" type="ORF">GBAR_LOCUS22968</name>
</gene>
<dbReference type="AlphaFoldDB" id="A0AA35T4J7"/>
<dbReference type="EMBL" id="CASHTH010003178">
    <property type="protein sequence ID" value="CAI8041308.1"/>
    <property type="molecule type" value="Genomic_DNA"/>
</dbReference>
<dbReference type="PROSITE" id="PS00670">
    <property type="entry name" value="D_2_HYDROXYACID_DH_2"/>
    <property type="match status" value="1"/>
</dbReference>
<dbReference type="PANTHER" id="PTHR42789">
    <property type="entry name" value="D-ISOMER SPECIFIC 2-HYDROXYACID DEHYDROGENASE FAMILY PROTEIN (AFU_ORTHOLOGUE AFUA_6G10090)"/>
    <property type="match status" value="1"/>
</dbReference>
<protein>
    <submittedName>
        <fullName evidence="5">D-3-phosphoglycerate dehydrogenase</fullName>
    </submittedName>
</protein>
<dbReference type="InterPro" id="IPR029753">
    <property type="entry name" value="D-isomer_DH_CS"/>
</dbReference>
<evidence type="ECO:0000313" key="6">
    <source>
        <dbReference type="Proteomes" id="UP001174909"/>
    </source>
</evidence>
<evidence type="ECO:0000313" key="5">
    <source>
        <dbReference type="EMBL" id="CAI8041308.1"/>
    </source>
</evidence>
<comment type="caution">
    <text evidence="5">The sequence shown here is derived from an EMBL/GenBank/DDBJ whole genome shotgun (WGS) entry which is preliminary data.</text>
</comment>
<name>A0AA35T4J7_GEOBA</name>
<keyword evidence="3" id="KW-0520">NAD</keyword>
<feature type="domain" description="D-isomer specific 2-hydroxyacid dehydrogenase NAD-binding" evidence="4">
    <location>
        <begin position="1"/>
        <end position="76"/>
    </location>
</feature>
<evidence type="ECO:0000256" key="2">
    <source>
        <dbReference type="ARBA" id="ARBA00023002"/>
    </source>
</evidence>
<dbReference type="GO" id="GO:0016491">
    <property type="term" value="F:oxidoreductase activity"/>
    <property type="evidence" value="ECO:0007669"/>
    <property type="project" value="UniProtKB-KW"/>
</dbReference>
<evidence type="ECO:0000259" key="4">
    <source>
        <dbReference type="Pfam" id="PF02826"/>
    </source>
</evidence>
<dbReference type="GO" id="GO:0051287">
    <property type="term" value="F:NAD binding"/>
    <property type="evidence" value="ECO:0007669"/>
    <property type="project" value="InterPro"/>
</dbReference>
<keyword evidence="6" id="KW-1185">Reference proteome</keyword>
<dbReference type="SUPFAM" id="SSF51735">
    <property type="entry name" value="NAD(P)-binding Rossmann-fold domains"/>
    <property type="match status" value="1"/>
</dbReference>
<dbReference type="PROSITE" id="PS00065">
    <property type="entry name" value="D_2_HYDROXYACID_DH_1"/>
    <property type="match status" value="1"/>
</dbReference>
<dbReference type="InterPro" id="IPR006140">
    <property type="entry name" value="D-isomer_DH_NAD-bd"/>
</dbReference>
<proteinExistence type="inferred from homology"/>
<sequence>MGIVGFGRIGQVVCRKALAFGFEILACDPFVPAETATKLGGKMVDMPTLLKESDFVTLHSPLIPETRNMIGAAELAS</sequence>
<reference evidence="5" key="1">
    <citation type="submission" date="2023-03" db="EMBL/GenBank/DDBJ databases">
        <authorList>
            <person name="Steffen K."/>
            <person name="Cardenas P."/>
        </authorList>
    </citation>
    <scope>NUCLEOTIDE SEQUENCE</scope>
</reference>
<accession>A0AA35T4J7</accession>
<organism evidence="5 6">
    <name type="scientific">Geodia barretti</name>
    <name type="common">Barrett's horny sponge</name>
    <dbReference type="NCBI Taxonomy" id="519541"/>
    <lineage>
        <taxon>Eukaryota</taxon>
        <taxon>Metazoa</taxon>
        <taxon>Porifera</taxon>
        <taxon>Demospongiae</taxon>
        <taxon>Heteroscleromorpha</taxon>
        <taxon>Tetractinellida</taxon>
        <taxon>Astrophorina</taxon>
        <taxon>Geodiidae</taxon>
        <taxon>Geodia</taxon>
    </lineage>
</organism>
<dbReference type="InterPro" id="IPR050857">
    <property type="entry name" value="D-2-hydroxyacid_DH"/>
</dbReference>
<dbReference type="Pfam" id="PF02826">
    <property type="entry name" value="2-Hacid_dh_C"/>
    <property type="match status" value="1"/>
</dbReference>
<evidence type="ECO:0000256" key="1">
    <source>
        <dbReference type="ARBA" id="ARBA00005854"/>
    </source>
</evidence>
<evidence type="ECO:0000256" key="3">
    <source>
        <dbReference type="ARBA" id="ARBA00023027"/>
    </source>
</evidence>
<dbReference type="PANTHER" id="PTHR42789:SF1">
    <property type="entry name" value="D-ISOMER SPECIFIC 2-HYDROXYACID DEHYDROGENASE FAMILY PROTEIN (AFU_ORTHOLOGUE AFUA_6G10090)"/>
    <property type="match status" value="1"/>
</dbReference>
<dbReference type="InterPro" id="IPR029752">
    <property type="entry name" value="D-isomer_DH_CS1"/>
</dbReference>